<feature type="region of interest" description="Disordered" evidence="1">
    <location>
        <begin position="60"/>
        <end position="79"/>
    </location>
</feature>
<feature type="compositionally biased region" description="Basic residues" evidence="1">
    <location>
        <begin position="61"/>
        <end position="79"/>
    </location>
</feature>
<dbReference type="HOGENOM" id="CLU_2611130_0_0_1"/>
<evidence type="ECO:0000313" key="2">
    <source>
        <dbReference type="EnsemblProtists" id="HpaP800269"/>
    </source>
</evidence>
<reference evidence="3" key="1">
    <citation type="journal article" date="2010" name="Science">
        <title>Signatures of adaptation to obligate biotrophy in the Hyaloperonospora arabidopsidis genome.</title>
        <authorList>
            <person name="Baxter L."/>
            <person name="Tripathy S."/>
            <person name="Ishaque N."/>
            <person name="Boot N."/>
            <person name="Cabral A."/>
            <person name="Kemen E."/>
            <person name="Thines M."/>
            <person name="Ah-Fong A."/>
            <person name="Anderson R."/>
            <person name="Badejoko W."/>
            <person name="Bittner-Eddy P."/>
            <person name="Boore J.L."/>
            <person name="Chibucos M.C."/>
            <person name="Coates M."/>
            <person name="Dehal P."/>
            <person name="Delehaunty K."/>
            <person name="Dong S."/>
            <person name="Downton P."/>
            <person name="Dumas B."/>
            <person name="Fabro G."/>
            <person name="Fronick C."/>
            <person name="Fuerstenberg S.I."/>
            <person name="Fulton L."/>
            <person name="Gaulin E."/>
            <person name="Govers F."/>
            <person name="Hughes L."/>
            <person name="Humphray S."/>
            <person name="Jiang R.H."/>
            <person name="Judelson H."/>
            <person name="Kamoun S."/>
            <person name="Kyung K."/>
            <person name="Meijer H."/>
            <person name="Minx P."/>
            <person name="Morris P."/>
            <person name="Nelson J."/>
            <person name="Phuntumart V."/>
            <person name="Qutob D."/>
            <person name="Rehmany A."/>
            <person name="Rougon-Cardoso A."/>
            <person name="Ryden P."/>
            <person name="Torto-Alalibo T."/>
            <person name="Studholme D."/>
            <person name="Wang Y."/>
            <person name="Win J."/>
            <person name="Wood J."/>
            <person name="Clifton S.W."/>
            <person name="Rogers J."/>
            <person name="Van den Ackerveken G."/>
            <person name="Jones J.D."/>
            <person name="McDowell J.M."/>
            <person name="Beynon J."/>
            <person name="Tyler B.M."/>
        </authorList>
    </citation>
    <scope>NUCLEOTIDE SEQUENCE [LARGE SCALE GENOMIC DNA]</scope>
    <source>
        <strain evidence="3">Emoy2</strain>
    </source>
</reference>
<evidence type="ECO:0000313" key="3">
    <source>
        <dbReference type="Proteomes" id="UP000011713"/>
    </source>
</evidence>
<keyword evidence="3" id="KW-1185">Reference proteome</keyword>
<name>M4B1X2_HYAAE</name>
<reference evidence="2" key="2">
    <citation type="submission" date="2015-06" db="UniProtKB">
        <authorList>
            <consortium name="EnsemblProtists"/>
        </authorList>
    </citation>
    <scope>IDENTIFICATION</scope>
    <source>
        <strain evidence="2">Emoy2</strain>
    </source>
</reference>
<protein>
    <submittedName>
        <fullName evidence="2">Uncharacterized protein</fullName>
    </submittedName>
</protein>
<dbReference type="Proteomes" id="UP000011713">
    <property type="component" value="Unassembled WGS sequence"/>
</dbReference>
<organism evidence="2 3">
    <name type="scientific">Hyaloperonospora arabidopsidis (strain Emoy2)</name>
    <name type="common">Downy mildew agent</name>
    <name type="synonym">Peronospora arabidopsidis</name>
    <dbReference type="NCBI Taxonomy" id="559515"/>
    <lineage>
        <taxon>Eukaryota</taxon>
        <taxon>Sar</taxon>
        <taxon>Stramenopiles</taxon>
        <taxon>Oomycota</taxon>
        <taxon>Peronosporomycetes</taxon>
        <taxon>Peronosporales</taxon>
        <taxon>Peronosporaceae</taxon>
        <taxon>Hyaloperonospora</taxon>
    </lineage>
</organism>
<accession>M4B1X2</accession>
<proteinExistence type="predicted"/>
<dbReference type="InParanoid" id="M4B1X2"/>
<evidence type="ECO:0000256" key="1">
    <source>
        <dbReference type="SAM" id="MobiDB-lite"/>
    </source>
</evidence>
<sequence length="79" mass="9083">MRRPPQPNDIGAIWALSTSKEESFTWCKSNKAEPSEPVVTLVTIPRLKHNSSRRLMDTRNFSKKHCQMSRRIGRGKTTT</sequence>
<dbReference type="AlphaFoldDB" id="M4B1X2"/>
<dbReference type="EMBL" id="JH597777">
    <property type="status" value="NOT_ANNOTATED_CDS"/>
    <property type="molecule type" value="Genomic_DNA"/>
</dbReference>
<dbReference type="EnsemblProtists" id="HpaT800269">
    <property type="protein sequence ID" value="HpaP800269"/>
    <property type="gene ID" value="HpaG800269"/>
</dbReference>
<dbReference type="VEuPathDB" id="FungiDB:HpaG800269"/>